<dbReference type="InterPro" id="IPR001452">
    <property type="entry name" value="SH3_domain"/>
</dbReference>
<protein>
    <recommendedName>
        <fullName evidence="3">SH3 domain-containing protein</fullName>
    </recommendedName>
</protein>
<keyword evidence="5" id="KW-1185">Reference proteome</keyword>
<dbReference type="Proteomes" id="UP000193560">
    <property type="component" value="Unassembled WGS sequence"/>
</dbReference>
<evidence type="ECO:0000313" key="5">
    <source>
        <dbReference type="Proteomes" id="UP000193560"/>
    </source>
</evidence>
<dbReference type="Gene3D" id="2.30.30.40">
    <property type="entry name" value="SH3 Domains"/>
    <property type="match status" value="1"/>
</dbReference>
<accession>A0A1X2I3Y0</accession>
<gene>
    <name evidence="4" type="ORF">BCR42DRAFT_302849</name>
</gene>
<proteinExistence type="predicted"/>
<dbReference type="Pfam" id="PF14604">
    <property type="entry name" value="SH3_9"/>
    <property type="match status" value="1"/>
</dbReference>
<dbReference type="PROSITE" id="PS50002">
    <property type="entry name" value="SH3"/>
    <property type="match status" value="1"/>
</dbReference>
<sequence>QQPPIGTFTVLTTYTPTLSDEIDVQRNDQVQIFEEYDDGWCLGINITRGQTRGVFPKHCV</sequence>
<dbReference type="AlphaFoldDB" id="A0A1X2I3Y0"/>
<dbReference type="SUPFAM" id="SSF50044">
    <property type="entry name" value="SH3-domain"/>
    <property type="match status" value="1"/>
</dbReference>
<reference evidence="4 5" key="1">
    <citation type="submission" date="2016-07" db="EMBL/GenBank/DDBJ databases">
        <title>Pervasive Adenine N6-methylation of Active Genes in Fungi.</title>
        <authorList>
            <consortium name="DOE Joint Genome Institute"/>
            <person name="Mondo S.J."/>
            <person name="Dannebaum R.O."/>
            <person name="Kuo R.C."/>
            <person name="Labutti K."/>
            <person name="Haridas S."/>
            <person name="Kuo A."/>
            <person name="Salamov A."/>
            <person name="Ahrendt S.R."/>
            <person name="Lipzen A."/>
            <person name="Sullivan W."/>
            <person name="Andreopoulos W.B."/>
            <person name="Clum A."/>
            <person name="Lindquist E."/>
            <person name="Daum C."/>
            <person name="Ramamoorthy G.K."/>
            <person name="Gryganskyi A."/>
            <person name="Culley D."/>
            <person name="Magnuson J.K."/>
            <person name="James T.Y."/>
            <person name="O'Malley M.A."/>
            <person name="Stajich J.E."/>
            <person name="Spatafora J.W."/>
            <person name="Visel A."/>
            <person name="Grigoriev I.V."/>
        </authorList>
    </citation>
    <scope>NUCLEOTIDE SEQUENCE [LARGE SCALE GENOMIC DNA]</scope>
    <source>
        <strain evidence="4 5">NRRL 1336</strain>
    </source>
</reference>
<feature type="domain" description="SH3" evidence="3">
    <location>
        <begin position="3"/>
        <end position="60"/>
    </location>
</feature>
<name>A0A1X2I3Y0_9FUNG</name>
<evidence type="ECO:0000256" key="2">
    <source>
        <dbReference type="PROSITE-ProRule" id="PRU00192"/>
    </source>
</evidence>
<organism evidence="4 5">
    <name type="scientific">Absidia repens</name>
    <dbReference type="NCBI Taxonomy" id="90262"/>
    <lineage>
        <taxon>Eukaryota</taxon>
        <taxon>Fungi</taxon>
        <taxon>Fungi incertae sedis</taxon>
        <taxon>Mucoromycota</taxon>
        <taxon>Mucoromycotina</taxon>
        <taxon>Mucoromycetes</taxon>
        <taxon>Mucorales</taxon>
        <taxon>Cunninghamellaceae</taxon>
        <taxon>Absidia</taxon>
    </lineage>
</organism>
<keyword evidence="1 2" id="KW-0728">SH3 domain</keyword>
<feature type="non-terminal residue" evidence="4">
    <location>
        <position position="60"/>
    </location>
</feature>
<dbReference type="EMBL" id="MCGE01000033">
    <property type="protein sequence ID" value="ORZ07884.1"/>
    <property type="molecule type" value="Genomic_DNA"/>
</dbReference>
<feature type="non-terminal residue" evidence="4">
    <location>
        <position position="1"/>
    </location>
</feature>
<dbReference type="SMART" id="SM00326">
    <property type="entry name" value="SH3"/>
    <property type="match status" value="1"/>
</dbReference>
<comment type="caution">
    <text evidence="4">The sequence shown here is derived from an EMBL/GenBank/DDBJ whole genome shotgun (WGS) entry which is preliminary data.</text>
</comment>
<evidence type="ECO:0000259" key="3">
    <source>
        <dbReference type="PROSITE" id="PS50002"/>
    </source>
</evidence>
<evidence type="ECO:0000256" key="1">
    <source>
        <dbReference type="ARBA" id="ARBA00022443"/>
    </source>
</evidence>
<dbReference type="InterPro" id="IPR036028">
    <property type="entry name" value="SH3-like_dom_sf"/>
</dbReference>
<evidence type="ECO:0000313" key="4">
    <source>
        <dbReference type="EMBL" id="ORZ07884.1"/>
    </source>
</evidence>